<evidence type="ECO:0000256" key="2">
    <source>
        <dbReference type="ARBA" id="ARBA00023125"/>
    </source>
</evidence>
<dbReference type="Pfam" id="PF00440">
    <property type="entry name" value="TetR_N"/>
    <property type="match status" value="1"/>
</dbReference>
<dbReference type="GO" id="GO:0000976">
    <property type="term" value="F:transcription cis-regulatory region binding"/>
    <property type="evidence" value="ECO:0007669"/>
    <property type="project" value="TreeGrafter"/>
</dbReference>
<evidence type="ECO:0000313" key="7">
    <source>
        <dbReference type="Proteomes" id="UP001196509"/>
    </source>
</evidence>
<gene>
    <name evidence="6" type="ORF">K1W69_03535</name>
</gene>
<dbReference type="Proteomes" id="UP001196509">
    <property type="component" value="Unassembled WGS sequence"/>
</dbReference>
<evidence type="ECO:0000256" key="1">
    <source>
        <dbReference type="ARBA" id="ARBA00023015"/>
    </source>
</evidence>
<protein>
    <submittedName>
        <fullName evidence="6">TetR/AcrR family transcriptional regulator</fullName>
    </submittedName>
</protein>
<proteinExistence type="predicted"/>
<dbReference type="GO" id="GO:0003700">
    <property type="term" value="F:DNA-binding transcription factor activity"/>
    <property type="evidence" value="ECO:0007669"/>
    <property type="project" value="TreeGrafter"/>
</dbReference>
<feature type="domain" description="HTH tetR-type" evidence="5">
    <location>
        <begin position="12"/>
        <end position="72"/>
    </location>
</feature>
<keyword evidence="1" id="KW-0805">Transcription regulation</keyword>
<dbReference type="PANTHER" id="PTHR30055:SF234">
    <property type="entry name" value="HTH-TYPE TRANSCRIPTIONAL REGULATOR BETI"/>
    <property type="match status" value="1"/>
</dbReference>
<keyword evidence="3" id="KW-0804">Transcription</keyword>
<keyword evidence="2 4" id="KW-0238">DNA-binding</keyword>
<dbReference type="PROSITE" id="PS50977">
    <property type="entry name" value="HTH_TETR_2"/>
    <property type="match status" value="1"/>
</dbReference>
<reference evidence="6" key="1">
    <citation type="submission" date="2021-08" db="EMBL/GenBank/DDBJ databases">
        <title>Hoeflea bacterium WL0058 sp. nov., isolated from the sediment.</title>
        <authorList>
            <person name="Wang L."/>
            <person name="Zhang D."/>
        </authorList>
    </citation>
    <scope>NUCLEOTIDE SEQUENCE</scope>
    <source>
        <strain evidence="6">WL0058</strain>
    </source>
</reference>
<dbReference type="RefSeq" id="WP_220226949.1">
    <property type="nucleotide sequence ID" value="NZ_JAICBX010000001.1"/>
</dbReference>
<evidence type="ECO:0000256" key="4">
    <source>
        <dbReference type="PROSITE-ProRule" id="PRU00335"/>
    </source>
</evidence>
<feature type="DNA-binding region" description="H-T-H motif" evidence="4">
    <location>
        <begin position="35"/>
        <end position="54"/>
    </location>
</feature>
<dbReference type="PANTHER" id="PTHR30055">
    <property type="entry name" value="HTH-TYPE TRANSCRIPTIONAL REGULATOR RUTR"/>
    <property type="match status" value="1"/>
</dbReference>
<name>A0AAE3CZ40_9HYPH</name>
<dbReference type="InterPro" id="IPR001647">
    <property type="entry name" value="HTH_TetR"/>
</dbReference>
<keyword evidence="7" id="KW-1185">Reference proteome</keyword>
<evidence type="ECO:0000259" key="5">
    <source>
        <dbReference type="PROSITE" id="PS50977"/>
    </source>
</evidence>
<dbReference type="AlphaFoldDB" id="A0AAE3CZ40"/>
<dbReference type="InterPro" id="IPR009057">
    <property type="entry name" value="Homeodomain-like_sf"/>
</dbReference>
<accession>A0AAE3CZ40</accession>
<evidence type="ECO:0000313" key="6">
    <source>
        <dbReference type="EMBL" id="MBW8636249.1"/>
    </source>
</evidence>
<evidence type="ECO:0000256" key="3">
    <source>
        <dbReference type="ARBA" id="ARBA00023163"/>
    </source>
</evidence>
<organism evidence="6 7">
    <name type="scientific">Flavimaribacter sediminis</name>
    <dbReference type="NCBI Taxonomy" id="2865987"/>
    <lineage>
        <taxon>Bacteria</taxon>
        <taxon>Pseudomonadati</taxon>
        <taxon>Pseudomonadota</taxon>
        <taxon>Alphaproteobacteria</taxon>
        <taxon>Hyphomicrobiales</taxon>
        <taxon>Rhizobiaceae</taxon>
        <taxon>Flavimaribacter</taxon>
    </lineage>
</organism>
<dbReference type="SUPFAM" id="SSF46689">
    <property type="entry name" value="Homeodomain-like"/>
    <property type="match status" value="1"/>
</dbReference>
<dbReference type="EMBL" id="JAICBX010000001">
    <property type="protein sequence ID" value="MBW8636249.1"/>
    <property type="molecule type" value="Genomic_DNA"/>
</dbReference>
<comment type="caution">
    <text evidence="6">The sequence shown here is derived from an EMBL/GenBank/DDBJ whole genome shotgun (WGS) entry which is preliminary data.</text>
</comment>
<dbReference type="Gene3D" id="1.10.357.10">
    <property type="entry name" value="Tetracycline Repressor, domain 2"/>
    <property type="match status" value="1"/>
</dbReference>
<sequence length="216" mass="24157">MSDDTTMNAGPGDKKTRILAATTKLLRTQGLQAFSFDAVANEAGLSRQLVRYYYASLDELIIDLCDHLAKAYQEALVAGIVKFGQVERLDFFLDYFFGMSEEHPMPDNLEVYDAFFAFAVGSGTLRDRLCESYKTLGQVIEQELAIGHPQLGSAACEELSFLFVSMMHAHWSFVATLGYSKKHNAIMRRAFARLIDSHVREKSADAPAVKPWTRKG</sequence>
<dbReference type="InterPro" id="IPR050109">
    <property type="entry name" value="HTH-type_TetR-like_transc_reg"/>
</dbReference>